<comment type="caution">
    <text evidence="2">The sequence shown here is derived from an EMBL/GenBank/DDBJ whole genome shotgun (WGS) entry which is preliminary data.</text>
</comment>
<feature type="chain" id="PRO_5014448585" description="Secreted protein" evidence="1">
    <location>
        <begin position="23"/>
        <end position="65"/>
    </location>
</feature>
<dbReference type="Proteomes" id="UP000235965">
    <property type="component" value="Unassembled WGS sequence"/>
</dbReference>
<dbReference type="EMBL" id="NEVH01016949">
    <property type="protein sequence ID" value="PNF24945.1"/>
    <property type="molecule type" value="Genomic_DNA"/>
</dbReference>
<dbReference type="InParanoid" id="A0A2J7Q8N5"/>
<reference evidence="2 3" key="1">
    <citation type="submission" date="2017-12" db="EMBL/GenBank/DDBJ databases">
        <title>Hemimetabolous genomes reveal molecular basis of termite eusociality.</title>
        <authorList>
            <person name="Harrison M.C."/>
            <person name="Jongepier E."/>
            <person name="Robertson H.M."/>
            <person name="Arning N."/>
            <person name="Bitard-Feildel T."/>
            <person name="Chao H."/>
            <person name="Childers C.P."/>
            <person name="Dinh H."/>
            <person name="Doddapaneni H."/>
            <person name="Dugan S."/>
            <person name="Gowin J."/>
            <person name="Greiner C."/>
            <person name="Han Y."/>
            <person name="Hu H."/>
            <person name="Hughes D.S.T."/>
            <person name="Huylmans A.-K."/>
            <person name="Kemena C."/>
            <person name="Kremer L.P.M."/>
            <person name="Lee S.L."/>
            <person name="Lopez-Ezquerra A."/>
            <person name="Mallet L."/>
            <person name="Monroy-Kuhn J.M."/>
            <person name="Moser A."/>
            <person name="Murali S.C."/>
            <person name="Muzny D.M."/>
            <person name="Otani S."/>
            <person name="Piulachs M.-D."/>
            <person name="Poelchau M."/>
            <person name="Qu J."/>
            <person name="Schaub F."/>
            <person name="Wada-Katsumata A."/>
            <person name="Worley K.C."/>
            <person name="Xie Q."/>
            <person name="Ylla G."/>
            <person name="Poulsen M."/>
            <person name="Gibbs R.A."/>
            <person name="Schal C."/>
            <person name="Richards S."/>
            <person name="Belles X."/>
            <person name="Korb J."/>
            <person name="Bornberg-Bauer E."/>
        </authorList>
    </citation>
    <scope>NUCLEOTIDE SEQUENCE [LARGE SCALE GENOMIC DNA]</scope>
    <source>
        <tissue evidence="2">Whole body</tissue>
    </source>
</reference>
<protein>
    <recommendedName>
        <fullName evidence="4">Secreted protein</fullName>
    </recommendedName>
</protein>
<evidence type="ECO:0000256" key="1">
    <source>
        <dbReference type="SAM" id="SignalP"/>
    </source>
</evidence>
<name>A0A2J7Q8N5_9NEOP</name>
<sequence length="65" mass="7686">MSRKAICRVSVIICLQYSFVYCVTDMSFSQERVFIVEHYSASCSYACVADEFHREYQILQFLTIR</sequence>
<proteinExistence type="predicted"/>
<gene>
    <name evidence="2" type="ORF">B7P43_G09153</name>
</gene>
<evidence type="ECO:0000313" key="3">
    <source>
        <dbReference type="Proteomes" id="UP000235965"/>
    </source>
</evidence>
<evidence type="ECO:0008006" key="4">
    <source>
        <dbReference type="Google" id="ProtNLM"/>
    </source>
</evidence>
<organism evidence="2 3">
    <name type="scientific">Cryptotermes secundus</name>
    <dbReference type="NCBI Taxonomy" id="105785"/>
    <lineage>
        <taxon>Eukaryota</taxon>
        <taxon>Metazoa</taxon>
        <taxon>Ecdysozoa</taxon>
        <taxon>Arthropoda</taxon>
        <taxon>Hexapoda</taxon>
        <taxon>Insecta</taxon>
        <taxon>Pterygota</taxon>
        <taxon>Neoptera</taxon>
        <taxon>Polyneoptera</taxon>
        <taxon>Dictyoptera</taxon>
        <taxon>Blattodea</taxon>
        <taxon>Blattoidea</taxon>
        <taxon>Termitoidae</taxon>
        <taxon>Kalotermitidae</taxon>
        <taxon>Cryptotermitinae</taxon>
        <taxon>Cryptotermes</taxon>
    </lineage>
</organism>
<keyword evidence="3" id="KW-1185">Reference proteome</keyword>
<keyword evidence="1" id="KW-0732">Signal</keyword>
<dbReference type="AlphaFoldDB" id="A0A2J7Q8N5"/>
<evidence type="ECO:0000313" key="2">
    <source>
        <dbReference type="EMBL" id="PNF24945.1"/>
    </source>
</evidence>
<accession>A0A2J7Q8N5</accession>
<feature type="signal peptide" evidence="1">
    <location>
        <begin position="1"/>
        <end position="22"/>
    </location>
</feature>